<evidence type="ECO:0000313" key="2">
    <source>
        <dbReference type="Proteomes" id="UP001174934"/>
    </source>
</evidence>
<proteinExistence type="predicted"/>
<reference evidence="1" key="1">
    <citation type="submission" date="2023-06" db="EMBL/GenBank/DDBJ databases">
        <title>Genome-scale phylogeny and comparative genomics of the fungal order Sordariales.</title>
        <authorList>
            <consortium name="Lawrence Berkeley National Laboratory"/>
            <person name="Hensen N."/>
            <person name="Bonometti L."/>
            <person name="Westerberg I."/>
            <person name="Brannstrom I.O."/>
            <person name="Guillou S."/>
            <person name="Cros-Aarteil S."/>
            <person name="Calhoun S."/>
            <person name="Haridas S."/>
            <person name="Kuo A."/>
            <person name="Mondo S."/>
            <person name="Pangilinan J."/>
            <person name="Riley R."/>
            <person name="LaButti K."/>
            <person name="Andreopoulos B."/>
            <person name="Lipzen A."/>
            <person name="Chen C."/>
            <person name="Yanf M."/>
            <person name="Daum C."/>
            <person name="Ng V."/>
            <person name="Clum A."/>
            <person name="Steindorff A."/>
            <person name="Ohm R."/>
            <person name="Martin F."/>
            <person name="Silar P."/>
            <person name="Natvig D."/>
            <person name="Lalanne C."/>
            <person name="Gautier V."/>
            <person name="Ament-velasquez S.L."/>
            <person name="Kruys A."/>
            <person name="Hutchinson M.I."/>
            <person name="Powell A.J."/>
            <person name="Barry K."/>
            <person name="Miller A.N."/>
            <person name="Grigoriev I.V."/>
            <person name="Debuchy R."/>
            <person name="Gladieux P."/>
            <person name="Thoren M.H."/>
            <person name="Johannesson H."/>
        </authorList>
    </citation>
    <scope>NUCLEOTIDE SEQUENCE</scope>
    <source>
        <strain evidence="1">SMH3391-2</strain>
    </source>
</reference>
<name>A0AA39U705_9PEZI</name>
<comment type="caution">
    <text evidence="1">The sequence shown here is derived from an EMBL/GenBank/DDBJ whole genome shotgun (WGS) entry which is preliminary data.</text>
</comment>
<protein>
    <submittedName>
        <fullName evidence="1">Uncharacterized protein</fullName>
    </submittedName>
</protein>
<keyword evidence="2" id="KW-1185">Reference proteome</keyword>
<dbReference type="AlphaFoldDB" id="A0AA39U705"/>
<organism evidence="1 2">
    <name type="scientific">Bombardia bombarda</name>
    <dbReference type="NCBI Taxonomy" id="252184"/>
    <lineage>
        <taxon>Eukaryota</taxon>
        <taxon>Fungi</taxon>
        <taxon>Dikarya</taxon>
        <taxon>Ascomycota</taxon>
        <taxon>Pezizomycotina</taxon>
        <taxon>Sordariomycetes</taxon>
        <taxon>Sordariomycetidae</taxon>
        <taxon>Sordariales</taxon>
        <taxon>Lasiosphaeriaceae</taxon>
        <taxon>Bombardia</taxon>
    </lineage>
</organism>
<accession>A0AA39U705</accession>
<dbReference type="EMBL" id="JAULSR010000009">
    <property type="protein sequence ID" value="KAK0612389.1"/>
    <property type="molecule type" value="Genomic_DNA"/>
</dbReference>
<evidence type="ECO:0000313" key="1">
    <source>
        <dbReference type="EMBL" id="KAK0612389.1"/>
    </source>
</evidence>
<gene>
    <name evidence="1" type="ORF">B0T17DRAFT_543482</name>
</gene>
<sequence>MSVKYYNVDDVIHHEFFRGKTATREECDDLAVSLLDCPISPVPIQGGFSYTITGLSTEWIVQFRKETATLSRPHHGGRTADRVP</sequence>
<dbReference type="Proteomes" id="UP001174934">
    <property type="component" value="Unassembled WGS sequence"/>
</dbReference>